<reference evidence="2 3" key="1">
    <citation type="submission" date="2020-08" db="EMBL/GenBank/DDBJ databases">
        <title>Sequencing the genomes of 1000 actinobacteria strains.</title>
        <authorList>
            <person name="Klenk H.-P."/>
        </authorList>
    </citation>
    <scope>NUCLEOTIDE SEQUENCE [LARGE SCALE GENOMIC DNA]</scope>
    <source>
        <strain evidence="2 3">DSM 46659</strain>
    </source>
</reference>
<comment type="caution">
    <text evidence="2">The sequence shown here is derived from an EMBL/GenBank/DDBJ whole genome shotgun (WGS) entry which is preliminary data.</text>
</comment>
<dbReference type="AlphaFoldDB" id="A0A7W9YPT5"/>
<protein>
    <submittedName>
        <fullName evidence="2">Uncharacterized protein</fullName>
    </submittedName>
</protein>
<dbReference type="EMBL" id="JACHDS010000001">
    <property type="protein sequence ID" value="MBB6175016.1"/>
    <property type="molecule type" value="Genomic_DNA"/>
</dbReference>
<keyword evidence="3" id="KW-1185">Reference proteome</keyword>
<dbReference type="Proteomes" id="UP000546642">
    <property type="component" value="Unassembled WGS sequence"/>
</dbReference>
<evidence type="ECO:0000256" key="1">
    <source>
        <dbReference type="SAM" id="MobiDB-lite"/>
    </source>
</evidence>
<proteinExistence type="predicted"/>
<sequence length="89" mass="9889">MTPAPRSYYRAKPTPADERRLRAAHTMVRQAEGILGDIIDHLRDPDAIDPDTGDHPLTPSGRELMGVWGDVRELTRRMEGAIADEGVAR</sequence>
<accession>A0A7W9YPT5</accession>
<evidence type="ECO:0000313" key="3">
    <source>
        <dbReference type="Proteomes" id="UP000546642"/>
    </source>
</evidence>
<evidence type="ECO:0000313" key="2">
    <source>
        <dbReference type="EMBL" id="MBB6175016.1"/>
    </source>
</evidence>
<gene>
    <name evidence="2" type="ORF">HNR23_005076</name>
</gene>
<feature type="region of interest" description="Disordered" evidence="1">
    <location>
        <begin position="1"/>
        <end position="20"/>
    </location>
</feature>
<dbReference type="RefSeq" id="WP_184079423.1">
    <property type="nucleotide sequence ID" value="NZ_JACHDS010000001.1"/>
</dbReference>
<organism evidence="2 3">
    <name type="scientific">Nocardiopsis mwathae</name>
    <dbReference type="NCBI Taxonomy" id="1472723"/>
    <lineage>
        <taxon>Bacteria</taxon>
        <taxon>Bacillati</taxon>
        <taxon>Actinomycetota</taxon>
        <taxon>Actinomycetes</taxon>
        <taxon>Streptosporangiales</taxon>
        <taxon>Nocardiopsidaceae</taxon>
        <taxon>Nocardiopsis</taxon>
    </lineage>
</organism>
<name>A0A7W9YPT5_9ACTN</name>